<dbReference type="PROSITE" id="PS51257">
    <property type="entry name" value="PROKAR_LIPOPROTEIN"/>
    <property type="match status" value="1"/>
</dbReference>
<evidence type="ECO:0008006" key="4">
    <source>
        <dbReference type="Google" id="ProtNLM"/>
    </source>
</evidence>
<organism evidence="2 3">
    <name type="scientific">Bogoriella caseilytica</name>
    <dbReference type="NCBI Taxonomy" id="56055"/>
    <lineage>
        <taxon>Bacteria</taxon>
        <taxon>Bacillati</taxon>
        <taxon>Actinomycetota</taxon>
        <taxon>Actinomycetes</taxon>
        <taxon>Micrococcales</taxon>
        <taxon>Bogoriellaceae</taxon>
        <taxon>Bogoriella</taxon>
    </lineage>
</organism>
<dbReference type="SUPFAM" id="SSF109998">
    <property type="entry name" value="Triger factor/SurA peptide-binding domain-like"/>
    <property type="match status" value="1"/>
</dbReference>
<dbReference type="RefSeq" id="WP_123302831.1">
    <property type="nucleotide sequence ID" value="NZ_RKHK01000001.1"/>
</dbReference>
<dbReference type="InterPro" id="IPR027304">
    <property type="entry name" value="Trigger_fact/SurA_dom_sf"/>
</dbReference>
<evidence type="ECO:0000313" key="3">
    <source>
        <dbReference type="Proteomes" id="UP000280668"/>
    </source>
</evidence>
<sequence>MTHARRALAATALVAGAVLAGCAAPPGTAAMVEGTRISSAEVDAAAREWAMATGEPLSVSQTTHLLVTAELLRPIATEAGAVFSDSELSAALDQVAANQPEGAPEEYSAATLDLARFVFQQQALAGTPVGAELTEAYESADIEINPRYGTFDLATGEAAPTDFPWLTQD</sequence>
<name>A0A3N2BAG3_9MICO</name>
<dbReference type="OrthoDB" id="5147169at2"/>
<dbReference type="EMBL" id="RKHK01000001">
    <property type="protein sequence ID" value="ROR72235.1"/>
    <property type="molecule type" value="Genomic_DNA"/>
</dbReference>
<feature type="signal peptide" evidence="1">
    <location>
        <begin position="1"/>
        <end position="23"/>
    </location>
</feature>
<reference evidence="2 3" key="1">
    <citation type="submission" date="2018-11" db="EMBL/GenBank/DDBJ databases">
        <title>Sequencing the genomes of 1000 actinobacteria strains.</title>
        <authorList>
            <person name="Klenk H.-P."/>
        </authorList>
    </citation>
    <scope>NUCLEOTIDE SEQUENCE [LARGE SCALE GENOMIC DNA]</scope>
    <source>
        <strain evidence="2 3">DSM 11294</strain>
    </source>
</reference>
<evidence type="ECO:0000256" key="1">
    <source>
        <dbReference type="SAM" id="SignalP"/>
    </source>
</evidence>
<protein>
    <recommendedName>
        <fullName evidence="4">SurA-like protein</fullName>
    </recommendedName>
</protein>
<comment type="caution">
    <text evidence="2">The sequence shown here is derived from an EMBL/GenBank/DDBJ whole genome shotgun (WGS) entry which is preliminary data.</text>
</comment>
<proteinExistence type="predicted"/>
<keyword evidence="3" id="KW-1185">Reference proteome</keyword>
<accession>A0A3N2BAG3</accession>
<dbReference type="AlphaFoldDB" id="A0A3N2BAG3"/>
<evidence type="ECO:0000313" key="2">
    <source>
        <dbReference type="EMBL" id="ROR72235.1"/>
    </source>
</evidence>
<keyword evidence="1" id="KW-0732">Signal</keyword>
<gene>
    <name evidence="2" type="ORF">EDD31_0584</name>
</gene>
<feature type="chain" id="PRO_5018141550" description="SurA-like protein" evidence="1">
    <location>
        <begin position="24"/>
        <end position="169"/>
    </location>
</feature>
<dbReference type="Proteomes" id="UP000280668">
    <property type="component" value="Unassembled WGS sequence"/>
</dbReference>